<dbReference type="PROSITE" id="PS50181">
    <property type="entry name" value="FBOX"/>
    <property type="match status" value="2"/>
</dbReference>
<reference evidence="3 4" key="1">
    <citation type="submission" date="2020-06" db="EMBL/GenBank/DDBJ databases">
        <authorList>
            <person name="Li R."/>
            <person name="Bekaert M."/>
        </authorList>
    </citation>
    <scope>NUCLEOTIDE SEQUENCE [LARGE SCALE GENOMIC DNA]</scope>
    <source>
        <strain evidence="4">wild</strain>
    </source>
</reference>
<dbReference type="Gene3D" id="3.80.10.10">
    <property type="entry name" value="Ribonuclease Inhibitor"/>
    <property type="match status" value="2"/>
</dbReference>
<proteinExistence type="predicted"/>
<dbReference type="Gene3D" id="1.20.1280.50">
    <property type="match status" value="2"/>
</dbReference>
<feature type="region of interest" description="Disordered" evidence="1">
    <location>
        <begin position="1"/>
        <end position="83"/>
    </location>
</feature>
<dbReference type="PANTHER" id="PTHR47595:SF1">
    <property type="entry name" value="MYB_SANT-LIKE DNA-BINDING DOMAIN-CONTAINING PROTEIN"/>
    <property type="match status" value="1"/>
</dbReference>
<dbReference type="OrthoDB" id="6092753at2759"/>
<feature type="domain" description="F-box" evidence="2">
    <location>
        <begin position="459"/>
        <end position="507"/>
    </location>
</feature>
<dbReference type="PROSITE" id="PS51450">
    <property type="entry name" value="LRR"/>
    <property type="match status" value="1"/>
</dbReference>
<dbReference type="Pfam" id="PF00560">
    <property type="entry name" value="LRR_1"/>
    <property type="match status" value="1"/>
</dbReference>
<organism evidence="3 4">
    <name type="scientific">Mytilus coruscus</name>
    <name type="common">Sea mussel</name>
    <dbReference type="NCBI Taxonomy" id="42192"/>
    <lineage>
        <taxon>Eukaryota</taxon>
        <taxon>Metazoa</taxon>
        <taxon>Spiralia</taxon>
        <taxon>Lophotrochozoa</taxon>
        <taxon>Mollusca</taxon>
        <taxon>Bivalvia</taxon>
        <taxon>Autobranchia</taxon>
        <taxon>Pteriomorphia</taxon>
        <taxon>Mytilida</taxon>
        <taxon>Mytiloidea</taxon>
        <taxon>Mytilidae</taxon>
        <taxon>Mytilinae</taxon>
        <taxon>Mytilus</taxon>
    </lineage>
</organism>
<dbReference type="Pfam" id="PF12937">
    <property type="entry name" value="F-box-like"/>
    <property type="match status" value="1"/>
</dbReference>
<dbReference type="InterPro" id="IPR032675">
    <property type="entry name" value="LRR_dom_sf"/>
</dbReference>
<keyword evidence="4" id="KW-1185">Reference proteome</keyword>
<accession>A0A6J8A5Q7</accession>
<evidence type="ECO:0000313" key="4">
    <source>
        <dbReference type="Proteomes" id="UP000507470"/>
    </source>
</evidence>
<evidence type="ECO:0000259" key="2">
    <source>
        <dbReference type="PROSITE" id="PS50181"/>
    </source>
</evidence>
<feature type="region of interest" description="Disordered" evidence="1">
    <location>
        <begin position="361"/>
        <end position="406"/>
    </location>
</feature>
<dbReference type="InterPro" id="IPR044822">
    <property type="entry name" value="Myb_DNA-bind_4"/>
</dbReference>
<feature type="compositionally biased region" description="Basic and acidic residues" evidence="1">
    <location>
        <begin position="382"/>
        <end position="399"/>
    </location>
</feature>
<dbReference type="InterPro" id="IPR001611">
    <property type="entry name" value="Leu-rich_rpt"/>
</dbReference>
<dbReference type="Gene3D" id="1.10.10.60">
    <property type="entry name" value="Homeodomain-like"/>
    <property type="match status" value="1"/>
</dbReference>
<feature type="domain" description="F-box" evidence="2">
    <location>
        <begin position="85"/>
        <end position="133"/>
    </location>
</feature>
<evidence type="ECO:0000256" key="1">
    <source>
        <dbReference type="SAM" id="MobiDB-lite"/>
    </source>
</evidence>
<name>A0A6J8A5Q7_MYTCO</name>
<dbReference type="InterPro" id="IPR036047">
    <property type="entry name" value="F-box-like_dom_sf"/>
</dbReference>
<dbReference type="Pfam" id="PF00646">
    <property type="entry name" value="F-box"/>
    <property type="match status" value="1"/>
</dbReference>
<dbReference type="SUPFAM" id="SSF52047">
    <property type="entry name" value="RNI-like"/>
    <property type="match status" value="2"/>
</dbReference>
<gene>
    <name evidence="3" type="ORF">MCOR_3151</name>
</gene>
<sequence length="690" mass="78766">MENFVSSFKRTKDHNNKSEMNTKPVLSKRTGTNIEGNPSIKPIAISSSSIFSVKRKSSSENNDDDDEENDKDEDKSSTEQEEIDGLHLLDLPEEILVNILKYFPVSDLLLSCRKVNGRFCSMIENYSDLFCNVKFDDCNVLDETTLMVIFKHVSKIQILEIAHQQIEIETYTFDTIISSLTYAKSLTNLDLSGCPLSTLTFVPFLHLLESLNLSSTRIDNEELILFLSVENSPEPRSGESYPLHSGPSTSCSAQPAFWNETSSKILIAEMKASEEISNKGITKKKMFKNITEQLNKQGYGFSWEQVQGKWKTLVSSFKRTKDHNNKSGNERKTCAFQKELEQILEGNPSIKPIAISSSSVFSVKRKSSSDNDDDDDEENDKDEDKSSTEQHEQDEKDGKITINSDIIKKARKSNSTQMVDIMKQYISEQQAEKKIEREERQKIHNEKKYMHKEKMNLFRLHLLDLPEEILVNILKYVPESDLLLSCRKVNGRFCSMIENYSDLFRNVKFDDCNVLDETTLMVIFKHVSKIEILEIAHQQIEVDAYTFDTIISSLTNAKSLTNLDFSGCPLSTLTFIPFLDSLESLNLSSTRIDNEELKYLCINNLKNLTHLYLSFNNLSMISILNVVEKMSIQFLDTCGIACTFENVVEITVLCPFIVGLHLTFATDADKMQSVEFIKTNFRDTIKLNCM</sequence>
<feature type="compositionally biased region" description="Acidic residues" evidence="1">
    <location>
        <begin position="370"/>
        <end position="381"/>
    </location>
</feature>
<dbReference type="Pfam" id="PF13837">
    <property type="entry name" value="Myb_DNA-bind_4"/>
    <property type="match status" value="1"/>
</dbReference>
<dbReference type="SMART" id="SM00256">
    <property type="entry name" value="FBOX"/>
    <property type="match status" value="2"/>
</dbReference>
<dbReference type="PANTHER" id="PTHR47595">
    <property type="entry name" value="HEAT SHOCK 70 KDA PROTEIN 14"/>
    <property type="match status" value="1"/>
</dbReference>
<dbReference type="Proteomes" id="UP000507470">
    <property type="component" value="Unassembled WGS sequence"/>
</dbReference>
<evidence type="ECO:0000313" key="3">
    <source>
        <dbReference type="EMBL" id="CAC5360788.1"/>
    </source>
</evidence>
<feature type="compositionally biased region" description="Low complexity" evidence="1">
    <location>
        <begin position="39"/>
        <end position="52"/>
    </location>
</feature>
<dbReference type="InterPro" id="IPR001810">
    <property type="entry name" value="F-box_dom"/>
</dbReference>
<protein>
    <recommendedName>
        <fullName evidence="2">F-box domain-containing protein</fullName>
    </recommendedName>
</protein>
<dbReference type="AlphaFoldDB" id="A0A6J8A5Q7"/>
<dbReference type="EMBL" id="CACVKT020000572">
    <property type="protein sequence ID" value="CAC5360788.1"/>
    <property type="molecule type" value="Genomic_DNA"/>
</dbReference>
<dbReference type="SUPFAM" id="SSF81383">
    <property type="entry name" value="F-box domain"/>
    <property type="match status" value="1"/>
</dbReference>
<feature type="compositionally biased region" description="Acidic residues" evidence="1">
    <location>
        <begin position="61"/>
        <end position="71"/>
    </location>
</feature>